<evidence type="ECO:0000256" key="1">
    <source>
        <dbReference type="SAM" id="MobiDB-lite"/>
    </source>
</evidence>
<feature type="compositionally biased region" description="Basic and acidic residues" evidence="1">
    <location>
        <begin position="143"/>
        <end position="174"/>
    </location>
</feature>
<dbReference type="PANTHER" id="PTHR35024:SF4">
    <property type="entry name" value="POLYMER-FORMING CYTOSKELETAL PROTEIN"/>
    <property type="match status" value="1"/>
</dbReference>
<accession>A0A381VSC6</accession>
<dbReference type="InterPro" id="IPR007607">
    <property type="entry name" value="BacA/B"/>
</dbReference>
<dbReference type="PANTHER" id="PTHR35024">
    <property type="entry name" value="HYPOTHETICAL CYTOSOLIC PROTEIN"/>
    <property type="match status" value="1"/>
</dbReference>
<proteinExistence type="predicted"/>
<organism evidence="2">
    <name type="scientific">marine metagenome</name>
    <dbReference type="NCBI Taxonomy" id="408172"/>
    <lineage>
        <taxon>unclassified sequences</taxon>
        <taxon>metagenomes</taxon>
        <taxon>ecological metagenomes</taxon>
    </lineage>
</organism>
<dbReference type="Pfam" id="PF04519">
    <property type="entry name" value="Bactofilin"/>
    <property type="match status" value="1"/>
</dbReference>
<protein>
    <recommendedName>
        <fullName evidence="3">Polymer-forming cytoskeletal protein</fullName>
    </recommendedName>
</protein>
<name>A0A381VSC6_9ZZZZ</name>
<gene>
    <name evidence="2" type="ORF">METZ01_LOCUS96064</name>
</gene>
<sequence>MFGKDKKSPAVNSAPTYIGRGMRIEGKIYGMRPIWIDGEVHGTIDSVSEVIIGEFAKVDATIRAATIKVNGSVEGELFASNSIEIMPKGRVTGNITNLAGSLVIQTGGIFEGQCLTATEEKMKKLLPEQIPKLLPDESSGSVKELESPQNKEDSNSEETEKLKEKIIDSVEEKV</sequence>
<evidence type="ECO:0000313" key="2">
    <source>
        <dbReference type="EMBL" id="SVA43210.1"/>
    </source>
</evidence>
<dbReference type="EMBL" id="UINC01009645">
    <property type="protein sequence ID" value="SVA43210.1"/>
    <property type="molecule type" value="Genomic_DNA"/>
</dbReference>
<reference evidence="2" key="1">
    <citation type="submission" date="2018-05" db="EMBL/GenBank/DDBJ databases">
        <authorList>
            <person name="Lanie J.A."/>
            <person name="Ng W.-L."/>
            <person name="Kazmierczak K.M."/>
            <person name="Andrzejewski T.M."/>
            <person name="Davidsen T.M."/>
            <person name="Wayne K.J."/>
            <person name="Tettelin H."/>
            <person name="Glass J.I."/>
            <person name="Rusch D."/>
            <person name="Podicherti R."/>
            <person name="Tsui H.-C.T."/>
            <person name="Winkler M.E."/>
        </authorList>
    </citation>
    <scope>NUCLEOTIDE SEQUENCE</scope>
</reference>
<evidence type="ECO:0008006" key="3">
    <source>
        <dbReference type="Google" id="ProtNLM"/>
    </source>
</evidence>
<feature type="region of interest" description="Disordered" evidence="1">
    <location>
        <begin position="130"/>
        <end position="174"/>
    </location>
</feature>
<dbReference type="AlphaFoldDB" id="A0A381VSC6"/>